<reference evidence="5 6" key="1">
    <citation type="journal article" date="2013" name="MBio">
        <title>Genome sequencing of the plant pathogen Taphrina deformans, the causal agent of peach leaf curl.</title>
        <authorList>
            <person name="Cisse O.H."/>
            <person name="Almeida J.M.G.C.F."/>
            <person name="Fonseca A."/>
            <person name="Kumar A.A."/>
            <person name="Salojaervi J."/>
            <person name="Overmyer K."/>
            <person name="Hauser P.M."/>
            <person name="Pagni M."/>
        </authorList>
    </citation>
    <scope>NUCLEOTIDE SEQUENCE [LARGE SCALE GENOMIC DNA]</scope>
    <source>
        <strain evidence="6">PYCC 5710 / ATCC 11124 / CBS 356.35 / IMI 108563 / JCM 9778 / NBRC 8474</strain>
    </source>
</reference>
<dbReference type="Proteomes" id="UP000013776">
    <property type="component" value="Unassembled WGS sequence"/>
</dbReference>
<dbReference type="VEuPathDB" id="FungiDB:TAPDE_002160"/>
<dbReference type="GO" id="GO:0005737">
    <property type="term" value="C:cytoplasm"/>
    <property type="evidence" value="ECO:0007669"/>
    <property type="project" value="TreeGrafter"/>
</dbReference>
<keyword evidence="6" id="KW-1185">Reference proteome</keyword>
<name>R4X982_TAPDE</name>
<evidence type="ECO:0000256" key="1">
    <source>
        <dbReference type="ARBA" id="ARBA00007374"/>
    </source>
</evidence>
<gene>
    <name evidence="5" type="ORF">TAPDE_002160</name>
</gene>
<dbReference type="InterPro" id="IPR038286">
    <property type="entry name" value="IPK_sf"/>
</dbReference>
<accession>R4X982</accession>
<dbReference type="GO" id="GO:0000824">
    <property type="term" value="F:inositol-1,4,5,6-tetrakisphosphate 3-kinase activity"/>
    <property type="evidence" value="ECO:0007669"/>
    <property type="project" value="TreeGrafter"/>
</dbReference>
<evidence type="ECO:0000256" key="4">
    <source>
        <dbReference type="RuleBase" id="RU363090"/>
    </source>
</evidence>
<dbReference type="Gene3D" id="3.30.470.160">
    <property type="entry name" value="Inositol polyphosphate kinase"/>
    <property type="match status" value="1"/>
</dbReference>
<evidence type="ECO:0000313" key="6">
    <source>
        <dbReference type="Proteomes" id="UP000013776"/>
    </source>
</evidence>
<dbReference type="OrthoDB" id="338650at2759"/>
<dbReference type="EMBL" id="CAHR02000076">
    <property type="protein sequence ID" value="CCG82276.1"/>
    <property type="molecule type" value="Genomic_DNA"/>
</dbReference>
<dbReference type="STRING" id="1097556.R4X982"/>
<dbReference type="PANTHER" id="PTHR12400">
    <property type="entry name" value="INOSITOL POLYPHOSPHATE KINASE"/>
    <property type="match status" value="1"/>
</dbReference>
<dbReference type="GO" id="GO:0005634">
    <property type="term" value="C:nucleus"/>
    <property type="evidence" value="ECO:0007669"/>
    <property type="project" value="TreeGrafter"/>
</dbReference>
<keyword evidence="2 4" id="KW-0808">Transferase</keyword>
<evidence type="ECO:0000256" key="2">
    <source>
        <dbReference type="ARBA" id="ARBA00022679"/>
    </source>
</evidence>
<proteinExistence type="inferred from homology"/>
<organism evidence="5 6">
    <name type="scientific">Taphrina deformans (strain PYCC 5710 / ATCC 11124 / CBS 356.35 / IMI 108563 / JCM 9778 / NBRC 8474)</name>
    <name type="common">Peach leaf curl fungus</name>
    <name type="synonym">Lalaria deformans</name>
    <dbReference type="NCBI Taxonomy" id="1097556"/>
    <lineage>
        <taxon>Eukaryota</taxon>
        <taxon>Fungi</taxon>
        <taxon>Dikarya</taxon>
        <taxon>Ascomycota</taxon>
        <taxon>Taphrinomycotina</taxon>
        <taxon>Taphrinomycetes</taxon>
        <taxon>Taphrinales</taxon>
        <taxon>Taphrinaceae</taxon>
        <taxon>Taphrina</taxon>
    </lineage>
</organism>
<keyword evidence="3 4" id="KW-0418">Kinase</keyword>
<sequence length="377" mass="42293">MCDEDDDEGGRPVAATEFLPTHIDSNEQSFFPVNPGEYDEKRPRFVPLSTQVAGHDGVLSDENGFVIIKPCTDTEIHFYEKCLAKGEGVMDCIPAFMGTLELNTPETLASMAPEVAAAIPEDIANLHLDPAYSPPNAVYERAVVLENLAFGYAKPCILDLKLGSRLYDDDAPMEKQLRLEAVRRSTTSGTLGVRIAGMKVWNAGENRYREYERSWGKSLTNHTIQQMGINEFFNTSIRPEQKELIASRFLEDIERILKVFEMTELRIFSPSLLFVYEGDQTSLDLAIEDEGKQMIRDELGDGVLDDAREHCSDSDGDLPSDGASSQDEELAREFCVCRMIDFAHARFAPGEGLDENILRALRAARRLVLDYLQRGYF</sequence>
<comment type="caution">
    <text evidence="5">The sequence shown here is derived from an EMBL/GenBank/DDBJ whole genome shotgun (WGS) entry which is preliminary data.</text>
</comment>
<comment type="similarity">
    <text evidence="1 4">Belongs to the inositol phosphokinase (IPK) family.</text>
</comment>
<dbReference type="PANTHER" id="PTHR12400:SF103">
    <property type="entry name" value="INOSITOL POLYPHOSPHATE MULTIKINASE"/>
    <property type="match status" value="1"/>
</dbReference>
<evidence type="ECO:0000313" key="5">
    <source>
        <dbReference type="EMBL" id="CCG82276.1"/>
    </source>
</evidence>
<dbReference type="EC" id="2.7.-.-" evidence="4"/>
<evidence type="ECO:0000256" key="3">
    <source>
        <dbReference type="ARBA" id="ARBA00022777"/>
    </source>
</evidence>
<dbReference type="AlphaFoldDB" id="R4X982"/>
<dbReference type="InterPro" id="IPR005522">
    <property type="entry name" value="IPK"/>
</dbReference>
<dbReference type="SUPFAM" id="SSF56104">
    <property type="entry name" value="SAICAR synthase-like"/>
    <property type="match status" value="1"/>
</dbReference>
<dbReference type="Pfam" id="PF03770">
    <property type="entry name" value="IPK"/>
    <property type="match status" value="1"/>
</dbReference>
<protein>
    <recommendedName>
        <fullName evidence="4">Kinase</fullName>
        <ecNumber evidence="4">2.7.-.-</ecNumber>
    </recommendedName>
</protein>
<dbReference type="eggNOG" id="KOG1620">
    <property type="taxonomic scope" value="Eukaryota"/>
</dbReference>
<dbReference type="GO" id="GO:0008440">
    <property type="term" value="F:inositol-1,4,5-trisphosphate 3-kinase activity"/>
    <property type="evidence" value="ECO:0007669"/>
    <property type="project" value="TreeGrafter"/>
</dbReference>
<dbReference type="GO" id="GO:0032958">
    <property type="term" value="P:inositol phosphate biosynthetic process"/>
    <property type="evidence" value="ECO:0007669"/>
    <property type="project" value="InterPro"/>
</dbReference>
<dbReference type="GO" id="GO:0046854">
    <property type="term" value="P:phosphatidylinositol phosphate biosynthetic process"/>
    <property type="evidence" value="ECO:0007669"/>
    <property type="project" value="TreeGrafter"/>
</dbReference>